<protein>
    <submittedName>
        <fullName evidence="2">Uncharacterized protein</fullName>
    </submittedName>
</protein>
<gene>
    <name evidence="2" type="ORF">PMAYCL1PPCAC_02367</name>
</gene>
<sequence>MRIHAALDAIRKKYKAPFEDSYEWESKSAAECNRKAMKEKGVLPLYTAPEEFFKCDPVCIGKAPTTREEKELLDRSNAKKKKPEQIINEDVITTNHPTPSPDKKTTKTEGTPTSPAERDRIIKNQFGKPRSPSVRPLAKHTTKQKKHKNMSKHSKKEHTSEDSTDFVPSCYMNFDIPLHYLNAQNQQNKKLAVSKDWGHVEPQKHFKDAVSPLKPPPPPQQESSNPSSDNRSDNSRGGPGSAPSSNRSDNRSDNSSAPKV</sequence>
<reference evidence="3" key="1">
    <citation type="submission" date="2022-10" db="EMBL/GenBank/DDBJ databases">
        <title>Genome assembly of Pristionchus species.</title>
        <authorList>
            <person name="Yoshida K."/>
            <person name="Sommer R.J."/>
        </authorList>
    </citation>
    <scope>NUCLEOTIDE SEQUENCE [LARGE SCALE GENOMIC DNA]</scope>
    <source>
        <strain evidence="3">RS5460</strain>
    </source>
</reference>
<feature type="region of interest" description="Disordered" evidence="1">
    <location>
        <begin position="199"/>
        <end position="260"/>
    </location>
</feature>
<evidence type="ECO:0000256" key="1">
    <source>
        <dbReference type="SAM" id="MobiDB-lite"/>
    </source>
</evidence>
<proteinExistence type="predicted"/>
<name>A0AAN4Z6C6_9BILA</name>
<dbReference type="EMBL" id="BTRK01000001">
    <property type="protein sequence ID" value="GMR32172.1"/>
    <property type="molecule type" value="Genomic_DNA"/>
</dbReference>
<dbReference type="Proteomes" id="UP001328107">
    <property type="component" value="Unassembled WGS sequence"/>
</dbReference>
<organism evidence="2 3">
    <name type="scientific">Pristionchus mayeri</name>
    <dbReference type="NCBI Taxonomy" id="1317129"/>
    <lineage>
        <taxon>Eukaryota</taxon>
        <taxon>Metazoa</taxon>
        <taxon>Ecdysozoa</taxon>
        <taxon>Nematoda</taxon>
        <taxon>Chromadorea</taxon>
        <taxon>Rhabditida</taxon>
        <taxon>Rhabditina</taxon>
        <taxon>Diplogasteromorpha</taxon>
        <taxon>Diplogasteroidea</taxon>
        <taxon>Neodiplogasteridae</taxon>
        <taxon>Pristionchus</taxon>
    </lineage>
</organism>
<feature type="compositionally biased region" description="Low complexity" evidence="1">
    <location>
        <begin position="241"/>
        <end position="260"/>
    </location>
</feature>
<evidence type="ECO:0000313" key="3">
    <source>
        <dbReference type="Proteomes" id="UP001328107"/>
    </source>
</evidence>
<keyword evidence="3" id="KW-1185">Reference proteome</keyword>
<accession>A0AAN4Z6C6</accession>
<dbReference type="AlphaFoldDB" id="A0AAN4Z6C6"/>
<feature type="region of interest" description="Disordered" evidence="1">
    <location>
        <begin position="64"/>
        <end position="165"/>
    </location>
</feature>
<evidence type="ECO:0000313" key="2">
    <source>
        <dbReference type="EMBL" id="GMR32172.1"/>
    </source>
</evidence>
<feature type="compositionally biased region" description="Basic and acidic residues" evidence="1">
    <location>
        <begin position="65"/>
        <end position="77"/>
    </location>
</feature>
<feature type="compositionally biased region" description="Basic and acidic residues" evidence="1">
    <location>
        <begin position="199"/>
        <end position="208"/>
    </location>
</feature>
<feature type="non-terminal residue" evidence="2">
    <location>
        <position position="260"/>
    </location>
</feature>
<feature type="compositionally biased region" description="Basic residues" evidence="1">
    <location>
        <begin position="137"/>
        <end position="156"/>
    </location>
</feature>
<comment type="caution">
    <text evidence="2">The sequence shown here is derived from an EMBL/GenBank/DDBJ whole genome shotgun (WGS) entry which is preliminary data.</text>
</comment>